<keyword evidence="5 9" id="KW-0295">Fungicide</keyword>
<dbReference type="GO" id="GO:0031640">
    <property type="term" value="P:killing of cells of another organism"/>
    <property type="evidence" value="ECO:0007669"/>
    <property type="project" value="UniProtKB-UniRule"/>
</dbReference>
<keyword evidence="4 9" id="KW-0929">Antimicrobial</keyword>
<organism evidence="10">
    <name type="scientific">Medicago truncatula</name>
    <name type="common">Barrel medic</name>
    <name type="synonym">Medicago tribuloides</name>
    <dbReference type="NCBI Taxonomy" id="3880"/>
    <lineage>
        <taxon>Eukaryota</taxon>
        <taxon>Viridiplantae</taxon>
        <taxon>Streptophyta</taxon>
        <taxon>Embryophyta</taxon>
        <taxon>Tracheophyta</taxon>
        <taxon>Spermatophyta</taxon>
        <taxon>Magnoliopsida</taxon>
        <taxon>eudicotyledons</taxon>
        <taxon>Gunneridae</taxon>
        <taxon>Pentapetalae</taxon>
        <taxon>rosids</taxon>
        <taxon>fabids</taxon>
        <taxon>Fabales</taxon>
        <taxon>Fabaceae</taxon>
        <taxon>Papilionoideae</taxon>
        <taxon>50 kb inversion clade</taxon>
        <taxon>NPAAA clade</taxon>
        <taxon>Hologalegina</taxon>
        <taxon>IRL clade</taxon>
        <taxon>Trifolieae</taxon>
        <taxon>Medicago</taxon>
    </lineage>
</organism>
<evidence type="ECO:0000256" key="9">
    <source>
        <dbReference type="RuleBase" id="RU367109"/>
    </source>
</evidence>
<evidence type="ECO:0000256" key="3">
    <source>
        <dbReference type="ARBA" id="ARBA00022525"/>
    </source>
</evidence>
<comment type="subcellular location">
    <subcellularLocation>
        <location evidence="1 9">Secreted</location>
    </subcellularLocation>
</comment>
<dbReference type="Proteomes" id="UP000002051">
    <property type="component" value="Chromosome 2"/>
</dbReference>
<dbReference type="GO" id="GO:0050832">
    <property type="term" value="P:defense response to fungus"/>
    <property type="evidence" value="ECO:0007669"/>
    <property type="project" value="UniProtKB-UniRule"/>
</dbReference>
<dbReference type="AlphaFoldDB" id="Q2HUQ2"/>
<evidence type="ECO:0000313" key="11">
    <source>
        <dbReference type="EMBL" id="KEH37432.1"/>
    </source>
</evidence>
<dbReference type="PANTHER" id="PTHR36788">
    <property type="entry name" value="DEFENSIN-LIKE PROTEIN 183"/>
    <property type="match status" value="1"/>
</dbReference>
<evidence type="ECO:0000313" key="13">
    <source>
        <dbReference type="Proteomes" id="UP000002051"/>
    </source>
</evidence>
<evidence type="ECO:0000256" key="4">
    <source>
        <dbReference type="ARBA" id="ARBA00022529"/>
    </source>
</evidence>
<dbReference type="InterPro" id="IPR039641">
    <property type="entry name" value="LCR"/>
</dbReference>
<keyword evidence="7 9" id="KW-0611">Plant defense</keyword>
<keyword evidence="6 9" id="KW-0732">Signal</keyword>
<accession>Q2HUQ2</accession>
<dbReference type="PANTHER" id="PTHR36788:SF2">
    <property type="entry name" value="DEFENSIN-LIKE PROTEIN 183"/>
    <property type="match status" value="1"/>
</dbReference>
<reference evidence="10" key="1">
    <citation type="submission" date="2004-07" db="EMBL/GenBank/DDBJ databases">
        <authorList>
            <person name="Town C.D."/>
        </authorList>
    </citation>
    <scope>NUCLEOTIDE SEQUENCE</scope>
</reference>
<evidence type="ECO:0000256" key="6">
    <source>
        <dbReference type="ARBA" id="ARBA00022729"/>
    </source>
</evidence>
<reference evidence="11 13" key="4">
    <citation type="journal article" date="2014" name="BMC Genomics">
        <title>An improved genome release (version Mt4.0) for the model legume Medicago truncatula.</title>
        <authorList>
            <person name="Tang H."/>
            <person name="Krishnakumar V."/>
            <person name="Bidwell S."/>
            <person name="Rosen B."/>
            <person name="Chan A."/>
            <person name="Zhou S."/>
            <person name="Gentzbittel L."/>
            <person name="Childs K.L."/>
            <person name="Yandell M."/>
            <person name="Gundlach H."/>
            <person name="Mayer K.F."/>
            <person name="Schwartz D.C."/>
            <person name="Town C.D."/>
        </authorList>
    </citation>
    <scope>GENOME REANNOTATION</scope>
    <source>
        <strain evidence="11">A17</strain>
        <strain evidence="12 13">cv. Jemalong A17</strain>
    </source>
</reference>
<dbReference type="PaxDb" id="3880-AES65273"/>
<keyword evidence="3 9" id="KW-0964">Secreted</keyword>
<evidence type="ECO:0000256" key="5">
    <source>
        <dbReference type="ARBA" id="ARBA00022577"/>
    </source>
</evidence>
<gene>
    <name evidence="11" type="ordered locus">MTR_2g037475</name>
    <name evidence="10" type="ORF">MtrDRAFT_AC149130g5v2</name>
</gene>
<proteinExistence type="inferred from homology"/>
<evidence type="ECO:0000256" key="7">
    <source>
        <dbReference type="ARBA" id="ARBA00022821"/>
    </source>
</evidence>
<keyword evidence="8" id="KW-1015">Disulfide bond</keyword>
<name>Q2HUQ2_MEDTR</name>
<dbReference type="EnsemblPlants" id="KEH37432">
    <property type="protein sequence ID" value="KEH37432"/>
    <property type="gene ID" value="MTR_2g037475"/>
</dbReference>
<protein>
    <recommendedName>
        <fullName evidence="9">Defensin-like protein</fullName>
    </recommendedName>
</protein>
<dbReference type="EMBL" id="AC149130">
    <property type="protein sequence ID" value="ABD28611.1"/>
    <property type="molecule type" value="Genomic_DNA"/>
</dbReference>
<dbReference type="GO" id="GO:0005576">
    <property type="term" value="C:extracellular region"/>
    <property type="evidence" value="ECO:0007669"/>
    <property type="project" value="UniProtKB-SubCell"/>
</dbReference>
<evidence type="ECO:0000313" key="12">
    <source>
        <dbReference type="EnsemblPlants" id="KEH37432"/>
    </source>
</evidence>
<comment type="similarity">
    <text evidence="2 9">Belongs to the DEFL family.</text>
</comment>
<evidence type="ECO:0000313" key="10">
    <source>
        <dbReference type="EMBL" id="ABD28611.1"/>
    </source>
</evidence>
<evidence type="ECO:0000256" key="1">
    <source>
        <dbReference type="ARBA" id="ARBA00004613"/>
    </source>
</evidence>
<sequence length="130" mass="14473">MAKISNSLCIFIVLVSTFTMQSILVEACSRIVGNCGAMDCLKYCNNLPGSPTGSCRYFNLCTCFYNTPPPKTRGIRTCSVGFGLCENCDLNCCNENCVNYYAHEYKNIKGKCLHILDPDPTYCICLYDPK</sequence>
<feature type="chain" id="PRO_5014586148" description="Defensin-like protein" evidence="9">
    <location>
        <begin position="28"/>
        <end position="130"/>
    </location>
</feature>
<dbReference type="EMBL" id="CM001218">
    <property type="protein sequence ID" value="KEH37432.1"/>
    <property type="molecule type" value="Genomic_DNA"/>
</dbReference>
<dbReference type="HOGENOM" id="CLU_158287_0_0_1"/>
<reference evidence="12" key="5">
    <citation type="submission" date="2015-04" db="UniProtKB">
        <authorList>
            <consortium name="EnsemblPlants"/>
        </authorList>
    </citation>
    <scope>IDENTIFICATION</scope>
    <source>
        <strain evidence="12">cv. Jemalong A17</strain>
    </source>
</reference>
<evidence type="ECO:0000256" key="2">
    <source>
        <dbReference type="ARBA" id="ARBA00006722"/>
    </source>
</evidence>
<keyword evidence="13" id="KW-1185">Reference proteome</keyword>
<evidence type="ECO:0000256" key="8">
    <source>
        <dbReference type="ARBA" id="ARBA00023157"/>
    </source>
</evidence>
<reference evidence="10" key="2">
    <citation type="submission" date="2007-03" db="EMBL/GenBank/DDBJ databases">
        <authorList>
            <consortium name="The International Medicago Genome Annotation Group"/>
        </authorList>
    </citation>
    <scope>NUCLEOTIDE SEQUENCE</scope>
</reference>
<feature type="signal peptide" evidence="9">
    <location>
        <begin position="1"/>
        <end position="27"/>
    </location>
</feature>
<reference evidence="11 13" key="3">
    <citation type="journal article" date="2011" name="Nature">
        <title>The Medicago genome provides insight into the evolution of rhizobial symbioses.</title>
        <authorList>
            <person name="Young N.D."/>
            <person name="Debelle F."/>
            <person name="Oldroyd G.E."/>
            <person name="Geurts R."/>
            <person name="Cannon S.B."/>
            <person name="Udvardi M.K."/>
            <person name="Benedito V.A."/>
            <person name="Mayer K.F."/>
            <person name="Gouzy J."/>
            <person name="Schoof H."/>
            <person name="Van de Peer Y."/>
            <person name="Proost S."/>
            <person name="Cook D.R."/>
            <person name="Meyers B.C."/>
            <person name="Spannagl M."/>
            <person name="Cheung F."/>
            <person name="De Mita S."/>
            <person name="Krishnakumar V."/>
            <person name="Gundlach H."/>
            <person name="Zhou S."/>
            <person name="Mudge J."/>
            <person name="Bharti A.K."/>
            <person name="Murray J.D."/>
            <person name="Naoumkina M.A."/>
            <person name="Rosen B."/>
            <person name="Silverstein K.A."/>
            <person name="Tang H."/>
            <person name="Rombauts S."/>
            <person name="Zhao P.X."/>
            <person name="Zhou P."/>
            <person name="Barbe V."/>
            <person name="Bardou P."/>
            <person name="Bechner M."/>
            <person name="Bellec A."/>
            <person name="Berger A."/>
            <person name="Berges H."/>
            <person name="Bidwell S."/>
            <person name="Bisseling T."/>
            <person name="Choisne N."/>
            <person name="Couloux A."/>
            <person name="Denny R."/>
            <person name="Deshpande S."/>
            <person name="Dai X."/>
            <person name="Doyle J.J."/>
            <person name="Dudez A.M."/>
            <person name="Farmer A.D."/>
            <person name="Fouteau S."/>
            <person name="Franken C."/>
            <person name="Gibelin C."/>
            <person name="Gish J."/>
            <person name="Goldstein S."/>
            <person name="Gonzalez A.J."/>
            <person name="Green P.J."/>
            <person name="Hallab A."/>
            <person name="Hartog M."/>
            <person name="Hua A."/>
            <person name="Humphray S.J."/>
            <person name="Jeong D.H."/>
            <person name="Jing Y."/>
            <person name="Jocker A."/>
            <person name="Kenton S.M."/>
            <person name="Kim D.J."/>
            <person name="Klee K."/>
            <person name="Lai H."/>
            <person name="Lang C."/>
            <person name="Lin S."/>
            <person name="Macmil S.L."/>
            <person name="Magdelenat G."/>
            <person name="Matthews L."/>
            <person name="McCorrison J."/>
            <person name="Monaghan E.L."/>
            <person name="Mun J.H."/>
            <person name="Najar F.Z."/>
            <person name="Nicholson C."/>
            <person name="Noirot C."/>
            <person name="O'Bleness M."/>
            <person name="Paule C.R."/>
            <person name="Poulain J."/>
            <person name="Prion F."/>
            <person name="Qin B."/>
            <person name="Qu C."/>
            <person name="Retzel E.F."/>
            <person name="Riddle C."/>
            <person name="Sallet E."/>
            <person name="Samain S."/>
            <person name="Samson N."/>
            <person name="Sanders I."/>
            <person name="Saurat O."/>
            <person name="Scarpelli C."/>
            <person name="Schiex T."/>
            <person name="Segurens B."/>
            <person name="Severin A.J."/>
            <person name="Sherrier D.J."/>
            <person name="Shi R."/>
            <person name="Sims S."/>
            <person name="Singer S.R."/>
            <person name="Sinharoy S."/>
            <person name="Sterck L."/>
            <person name="Viollet A."/>
            <person name="Wang B.B."/>
            <person name="Wang K."/>
            <person name="Wang M."/>
            <person name="Wang X."/>
            <person name="Warfsmann J."/>
            <person name="Weissenbach J."/>
            <person name="White D.D."/>
            <person name="White J.D."/>
            <person name="Wiley G.B."/>
            <person name="Wincker P."/>
            <person name="Xing Y."/>
            <person name="Yang L."/>
            <person name="Yao Z."/>
            <person name="Ying F."/>
            <person name="Zhai J."/>
            <person name="Zhou L."/>
            <person name="Zuber A."/>
            <person name="Denarie J."/>
            <person name="Dixon R.A."/>
            <person name="May G.D."/>
            <person name="Schwartz D.C."/>
            <person name="Rogers J."/>
            <person name="Quetier F."/>
            <person name="Town C.D."/>
            <person name="Roe B.A."/>
        </authorList>
    </citation>
    <scope>NUCLEOTIDE SEQUENCE [LARGE SCALE GENOMIC DNA]</scope>
    <source>
        <strain evidence="11">A17</strain>
        <strain evidence="12 13">cv. Jemalong A17</strain>
    </source>
</reference>